<evidence type="ECO:0000256" key="9">
    <source>
        <dbReference type="PROSITE-ProRule" id="PRU00266"/>
    </source>
</evidence>
<evidence type="ECO:0000256" key="2">
    <source>
        <dbReference type="ARBA" id="ARBA00008792"/>
    </source>
</evidence>
<dbReference type="GeneID" id="106815469"/>
<dbReference type="Pfam" id="PF00271">
    <property type="entry name" value="Helicase_C"/>
    <property type="match status" value="1"/>
</dbReference>
<evidence type="ECO:0000256" key="4">
    <source>
        <dbReference type="ARBA" id="ARBA00022741"/>
    </source>
</evidence>
<dbReference type="InterPro" id="IPR002464">
    <property type="entry name" value="DNA/RNA_helicase_DEAH_CS"/>
</dbReference>
<dbReference type="InterPro" id="IPR014720">
    <property type="entry name" value="dsRBD_dom"/>
</dbReference>
<dbReference type="InterPro" id="IPR007502">
    <property type="entry name" value="Helicase-assoc_dom"/>
</dbReference>
<dbReference type="CDD" id="cd19854">
    <property type="entry name" value="DSRM_DHX9_rpt1"/>
    <property type="match status" value="1"/>
</dbReference>
<dbReference type="SMART" id="SM00358">
    <property type="entry name" value="DSRM"/>
    <property type="match status" value="2"/>
</dbReference>
<dbReference type="Gene3D" id="3.30.160.20">
    <property type="match status" value="2"/>
</dbReference>
<sequence>MGEPKSYLYAILGKKNRQPQYVERQTGSKHKPRFISELSVEGYNYKAIGNSTSKKDAQTNAAKDFLSFLVRTGELQQSEVPSFAQILPPPPSFGNQGHAGFATLPSGMAPPPHIALGLDADGTQSGDNTQELMPYQRGPPQAYLDQLSAKKVEDSEDLDLNAGIHGNWTIENAKGRLHTYLQQTKQAANYVYNAIGPHHNRSFICELSMYLKKNNKNICAREAGSSKITASKSCALSLVRQMFHMGVVEPYTGTTKKLDVQQLATFEVGLPPELEAEIDTLLEGYNIQPVPDMKGESAEPINLKVSNVVEEFEHSEGPAYGNVVSWSPPQQNWNPWSGCNIDEGPMAHASLDELSGQMRNELQRQRDHDTHLQRMMVEREKLPIFKVHKKLLDTVQANSVVIIRGATGCGKTTQVPQFILDAYIESNQGAHCNIIVTQPRRISAITVCERVADERSEHVGITAGYSVRFDTAFPRPYGGIMFCTVGTLLRKLENGLRGVSHVIIDEIHERDLNTDFLMVLVKDMAKMYADLRVILMSATIDTSLFSEYFGNCPIMEVYGRSHPVQEYYLEDCVQMLKFNPPPSIKKRKTRDDYDDDDVPTAAVTDPDVKNEDLNIIIGEGYNNETKAAMSQMSEKELSFELIEGLLTYVRGLEVSGAVLIFLPGWALISLLQKHLQQHPVFGTSSFLILPLHSQIPREDQHRVFEKVPPNVTKLILSTNIAESSITIDDVVFVIDSCKQKMKMFTVHNNMTNYATVWASKTNLEQRRGRAGRVRPGFCFHLCSRARFNALDNHTTPEIFRTPLHELALSIKLLNLGSIPEFLAKAIEPPPLDAVADAESTLREMKALDKHNELTPLGKILARMPLEPQLGKMIILGCIFFIGDPIVIIATMSTFQDPFLMVAGRVVGAHRYLAGSRHSDQIAMLNAFYGWEDAREGGEQVESTYCNAKALNMSILRMAYEARHQLREILSNADFPEQCLMPLGFSVVGPDAGLDMVRAPLSHYQFTLRV</sequence>
<dbReference type="SUPFAM" id="SSF52540">
    <property type="entry name" value="P-loop containing nucleoside triphosphate hydrolases"/>
    <property type="match status" value="1"/>
</dbReference>
<evidence type="ECO:0000256" key="5">
    <source>
        <dbReference type="ARBA" id="ARBA00022801"/>
    </source>
</evidence>
<evidence type="ECO:0000313" key="15">
    <source>
        <dbReference type="RefSeq" id="XP_014675419.1"/>
    </source>
</evidence>
<dbReference type="Gene3D" id="1.20.120.1080">
    <property type="match status" value="1"/>
</dbReference>
<feature type="domain" description="Helicase C-terminal" evidence="13">
    <location>
        <begin position="641"/>
        <end position="814"/>
    </location>
</feature>
<evidence type="ECO:0000259" key="12">
    <source>
        <dbReference type="PROSITE" id="PS51192"/>
    </source>
</evidence>
<dbReference type="InterPro" id="IPR027417">
    <property type="entry name" value="P-loop_NTPase"/>
</dbReference>
<keyword evidence="14" id="KW-1185">Reference proteome</keyword>
<comment type="subcellular location">
    <subcellularLocation>
        <location evidence="1">Nucleus</location>
    </subcellularLocation>
</comment>
<dbReference type="InterPro" id="IPR001650">
    <property type="entry name" value="Helicase_C-like"/>
</dbReference>
<evidence type="ECO:0000256" key="7">
    <source>
        <dbReference type="ARBA" id="ARBA00022840"/>
    </source>
</evidence>
<keyword evidence="4" id="KW-0547">Nucleotide-binding</keyword>
<keyword evidence="7" id="KW-0067">ATP-binding</keyword>
<proteinExistence type="inferred from homology"/>
<dbReference type="CDD" id="cd19855">
    <property type="entry name" value="DSRM_DHX9_rpt2"/>
    <property type="match status" value="1"/>
</dbReference>
<dbReference type="PANTHER" id="PTHR18934:SF119">
    <property type="entry name" value="ATP-DEPENDENT RNA HELICASE A"/>
    <property type="match status" value="1"/>
</dbReference>
<dbReference type="PROSITE" id="PS51194">
    <property type="entry name" value="HELICASE_CTER"/>
    <property type="match status" value="1"/>
</dbReference>
<comment type="similarity">
    <text evidence="2">Belongs to the DEAD box helicase family. DEAH subfamily.</text>
</comment>
<dbReference type="InterPro" id="IPR014001">
    <property type="entry name" value="Helicase_ATP-bd"/>
</dbReference>
<evidence type="ECO:0000256" key="1">
    <source>
        <dbReference type="ARBA" id="ARBA00004123"/>
    </source>
</evidence>
<evidence type="ECO:0000256" key="10">
    <source>
        <dbReference type="SAM" id="Phobius"/>
    </source>
</evidence>
<dbReference type="InterPro" id="IPR048333">
    <property type="entry name" value="HA2_WH"/>
</dbReference>
<dbReference type="Pfam" id="PF00035">
    <property type="entry name" value="dsrm"/>
    <property type="match status" value="2"/>
</dbReference>
<dbReference type="RefSeq" id="XP_014675419.1">
    <property type="nucleotide sequence ID" value="XM_014819933.1"/>
</dbReference>
<dbReference type="InterPro" id="IPR044445">
    <property type="entry name" value="DHX9_DSRM_1"/>
</dbReference>
<dbReference type="SUPFAM" id="SSF54768">
    <property type="entry name" value="dsRNA-binding domain-like"/>
    <property type="match status" value="2"/>
</dbReference>
<evidence type="ECO:0000256" key="6">
    <source>
        <dbReference type="ARBA" id="ARBA00022806"/>
    </source>
</evidence>
<dbReference type="PROSITE" id="PS51192">
    <property type="entry name" value="HELICASE_ATP_BIND_1"/>
    <property type="match status" value="1"/>
</dbReference>
<dbReference type="CDD" id="cd18791">
    <property type="entry name" value="SF2_C_RHA"/>
    <property type="match status" value="1"/>
</dbReference>
<protein>
    <recommendedName>
        <fullName evidence="3">RNA helicase</fullName>
        <ecNumber evidence="3">3.6.4.13</ecNumber>
    </recommendedName>
</protein>
<feature type="domain" description="DRBM" evidence="11">
    <location>
        <begin position="3"/>
        <end position="71"/>
    </location>
</feature>
<dbReference type="Pfam" id="PF00270">
    <property type="entry name" value="DEAD"/>
    <property type="match status" value="1"/>
</dbReference>
<organism evidence="14 15">
    <name type="scientific">Priapulus caudatus</name>
    <name type="common">Priapulid worm</name>
    <dbReference type="NCBI Taxonomy" id="37621"/>
    <lineage>
        <taxon>Eukaryota</taxon>
        <taxon>Metazoa</taxon>
        <taxon>Ecdysozoa</taxon>
        <taxon>Scalidophora</taxon>
        <taxon>Priapulida</taxon>
        <taxon>Priapulimorpha</taxon>
        <taxon>Priapulimorphida</taxon>
        <taxon>Priapulidae</taxon>
        <taxon>Priapulus</taxon>
    </lineage>
</organism>
<dbReference type="SMART" id="SM00847">
    <property type="entry name" value="HA2"/>
    <property type="match status" value="1"/>
</dbReference>
<evidence type="ECO:0000256" key="3">
    <source>
        <dbReference type="ARBA" id="ARBA00012552"/>
    </source>
</evidence>
<dbReference type="Pfam" id="PF21010">
    <property type="entry name" value="HA2_C"/>
    <property type="match status" value="1"/>
</dbReference>
<keyword evidence="5" id="KW-0378">Hydrolase</keyword>
<dbReference type="EC" id="3.6.4.13" evidence="3"/>
<feature type="domain" description="DRBM" evidence="11">
    <location>
        <begin position="172"/>
        <end position="244"/>
    </location>
</feature>
<keyword evidence="8" id="KW-0539">Nucleus</keyword>
<evidence type="ECO:0000259" key="11">
    <source>
        <dbReference type="PROSITE" id="PS50137"/>
    </source>
</evidence>
<keyword evidence="10" id="KW-1133">Transmembrane helix</keyword>
<name>A0ABM1ET98_PRICU</name>
<dbReference type="Pfam" id="PF04408">
    <property type="entry name" value="WHD_HA2"/>
    <property type="match status" value="1"/>
</dbReference>
<dbReference type="InterPro" id="IPR044446">
    <property type="entry name" value="DHX9_DSRM_2"/>
</dbReference>
<keyword evidence="9" id="KW-0694">RNA-binding</keyword>
<feature type="domain" description="Helicase ATP-binding" evidence="12">
    <location>
        <begin position="392"/>
        <end position="558"/>
    </location>
</feature>
<dbReference type="InterPro" id="IPR011545">
    <property type="entry name" value="DEAD/DEAH_box_helicase_dom"/>
</dbReference>
<accession>A0ABM1ET98</accession>
<reference evidence="15" key="1">
    <citation type="submission" date="2025-08" db="UniProtKB">
        <authorList>
            <consortium name="RefSeq"/>
        </authorList>
    </citation>
    <scope>IDENTIFICATION</scope>
</reference>
<keyword evidence="6" id="KW-0347">Helicase</keyword>
<dbReference type="Proteomes" id="UP000695022">
    <property type="component" value="Unplaced"/>
</dbReference>
<gene>
    <name evidence="15" type="primary">LOC106815469</name>
</gene>
<feature type="transmembrane region" description="Helical" evidence="10">
    <location>
        <begin position="872"/>
        <end position="894"/>
    </location>
</feature>
<keyword evidence="10" id="KW-0812">Transmembrane</keyword>
<dbReference type="PANTHER" id="PTHR18934">
    <property type="entry name" value="ATP-DEPENDENT RNA HELICASE"/>
    <property type="match status" value="1"/>
</dbReference>
<evidence type="ECO:0000313" key="14">
    <source>
        <dbReference type="Proteomes" id="UP000695022"/>
    </source>
</evidence>
<evidence type="ECO:0000259" key="13">
    <source>
        <dbReference type="PROSITE" id="PS51194"/>
    </source>
</evidence>
<dbReference type="PROSITE" id="PS50137">
    <property type="entry name" value="DS_RBD"/>
    <property type="match status" value="2"/>
</dbReference>
<dbReference type="SMART" id="SM00487">
    <property type="entry name" value="DEXDc"/>
    <property type="match status" value="1"/>
</dbReference>
<evidence type="ECO:0000256" key="8">
    <source>
        <dbReference type="ARBA" id="ARBA00023242"/>
    </source>
</evidence>
<keyword evidence="10" id="KW-0472">Membrane</keyword>
<dbReference type="SMART" id="SM00490">
    <property type="entry name" value="HELICc"/>
    <property type="match status" value="1"/>
</dbReference>
<dbReference type="PROSITE" id="PS00690">
    <property type="entry name" value="DEAH_ATP_HELICASE"/>
    <property type="match status" value="1"/>
</dbReference>
<dbReference type="Gene3D" id="3.40.50.300">
    <property type="entry name" value="P-loop containing nucleotide triphosphate hydrolases"/>
    <property type="match status" value="2"/>
</dbReference>